<keyword evidence="2" id="KW-1185">Reference proteome</keyword>
<sequence>MAAGAAIMFAGKLAGTAAEGLEDVRGRVLKSMKKVQVVFDIVDPEYIKKQSSALDVWLWQFRDAVEERRM</sequence>
<dbReference type="AlphaFoldDB" id="A0A835F264"/>
<comment type="caution">
    <text evidence="1">The sequence shown here is derived from an EMBL/GenBank/DDBJ whole genome shotgun (WGS) entry which is preliminary data.</text>
</comment>
<evidence type="ECO:0008006" key="3">
    <source>
        <dbReference type="Google" id="ProtNLM"/>
    </source>
</evidence>
<proteinExistence type="predicted"/>
<protein>
    <recommendedName>
        <fullName evidence="3">Rx N-terminal domain-containing protein</fullName>
    </recommendedName>
</protein>
<dbReference type="EMBL" id="JACEFO010001652">
    <property type="protein sequence ID" value="KAF8726130.1"/>
    <property type="molecule type" value="Genomic_DNA"/>
</dbReference>
<evidence type="ECO:0000313" key="2">
    <source>
        <dbReference type="Proteomes" id="UP000636709"/>
    </source>
</evidence>
<organism evidence="1 2">
    <name type="scientific">Digitaria exilis</name>
    <dbReference type="NCBI Taxonomy" id="1010633"/>
    <lineage>
        <taxon>Eukaryota</taxon>
        <taxon>Viridiplantae</taxon>
        <taxon>Streptophyta</taxon>
        <taxon>Embryophyta</taxon>
        <taxon>Tracheophyta</taxon>
        <taxon>Spermatophyta</taxon>
        <taxon>Magnoliopsida</taxon>
        <taxon>Liliopsida</taxon>
        <taxon>Poales</taxon>
        <taxon>Poaceae</taxon>
        <taxon>PACMAD clade</taxon>
        <taxon>Panicoideae</taxon>
        <taxon>Panicodae</taxon>
        <taxon>Paniceae</taxon>
        <taxon>Anthephorinae</taxon>
        <taxon>Digitaria</taxon>
    </lineage>
</organism>
<gene>
    <name evidence="1" type="ORF">HU200_019870</name>
</gene>
<dbReference type="OrthoDB" id="745875at2759"/>
<reference evidence="1" key="1">
    <citation type="submission" date="2020-07" db="EMBL/GenBank/DDBJ databases">
        <title>Genome sequence and genetic diversity analysis of an under-domesticated orphan crop, white fonio (Digitaria exilis).</title>
        <authorList>
            <person name="Bennetzen J.L."/>
            <person name="Chen S."/>
            <person name="Ma X."/>
            <person name="Wang X."/>
            <person name="Yssel A.E.J."/>
            <person name="Chaluvadi S.R."/>
            <person name="Johnson M."/>
            <person name="Gangashetty P."/>
            <person name="Hamidou F."/>
            <person name="Sanogo M.D."/>
            <person name="Zwaenepoel A."/>
            <person name="Wallace J."/>
            <person name="Van De Peer Y."/>
            <person name="Van Deynze A."/>
        </authorList>
    </citation>
    <scope>NUCLEOTIDE SEQUENCE</scope>
    <source>
        <tissue evidence="1">Leaves</tissue>
    </source>
</reference>
<evidence type="ECO:0000313" key="1">
    <source>
        <dbReference type="EMBL" id="KAF8726130.1"/>
    </source>
</evidence>
<accession>A0A835F264</accession>
<dbReference type="Proteomes" id="UP000636709">
    <property type="component" value="Unassembled WGS sequence"/>
</dbReference>
<name>A0A835F264_9POAL</name>